<dbReference type="SUPFAM" id="SSF53850">
    <property type="entry name" value="Periplasmic binding protein-like II"/>
    <property type="match status" value="1"/>
</dbReference>
<feature type="signal peptide" evidence="2">
    <location>
        <begin position="1"/>
        <end position="23"/>
    </location>
</feature>
<dbReference type="PANTHER" id="PTHR42928">
    <property type="entry name" value="TRICARBOXYLATE-BINDING PROTEIN"/>
    <property type="match status" value="1"/>
</dbReference>
<dbReference type="CDD" id="cd07012">
    <property type="entry name" value="PBP2_Bug_TTT"/>
    <property type="match status" value="1"/>
</dbReference>
<comment type="similarity">
    <text evidence="1">Belongs to the UPF0065 (bug) family.</text>
</comment>
<dbReference type="RefSeq" id="WP_023433133.1">
    <property type="nucleotide sequence ID" value="NZ_AWXZ01000038.1"/>
</dbReference>
<evidence type="ECO:0000256" key="1">
    <source>
        <dbReference type="ARBA" id="ARBA00006987"/>
    </source>
</evidence>
<name>V4RKJ2_9HYPH</name>
<organism evidence="3 4">
    <name type="scientific">Lutibaculum baratangense AMV1</name>
    <dbReference type="NCBI Taxonomy" id="631454"/>
    <lineage>
        <taxon>Bacteria</taxon>
        <taxon>Pseudomonadati</taxon>
        <taxon>Pseudomonadota</taxon>
        <taxon>Alphaproteobacteria</taxon>
        <taxon>Hyphomicrobiales</taxon>
        <taxon>Tepidamorphaceae</taxon>
        <taxon>Lutibaculum</taxon>
    </lineage>
</organism>
<dbReference type="PANTHER" id="PTHR42928:SF5">
    <property type="entry name" value="BLR1237 PROTEIN"/>
    <property type="match status" value="1"/>
</dbReference>
<evidence type="ECO:0000313" key="4">
    <source>
        <dbReference type="Proteomes" id="UP000017819"/>
    </source>
</evidence>
<dbReference type="OrthoDB" id="7375033at2"/>
<evidence type="ECO:0000313" key="3">
    <source>
        <dbReference type="EMBL" id="ESR23780.1"/>
    </source>
</evidence>
<dbReference type="PIRSF" id="PIRSF017082">
    <property type="entry name" value="YflP"/>
    <property type="match status" value="1"/>
</dbReference>
<keyword evidence="4" id="KW-1185">Reference proteome</keyword>
<proteinExistence type="inferred from homology"/>
<keyword evidence="2" id="KW-0732">Signal</keyword>
<dbReference type="AlphaFoldDB" id="V4RKJ2"/>
<accession>V4RKJ2</accession>
<dbReference type="Proteomes" id="UP000017819">
    <property type="component" value="Unassembled WGS sequence"/>
</dbReference>
<dbReference type="eggNOG" id="COG3181">
    <property type="taxonomic scope" value="Bacteria"/>
</dbReference>
<dbReference type="InterPro" id="IPR005064">
    <property type="entry name" value="BUG"/>
</dbReference>
<sequence length="321" mass="33806">MFKRWILSVGAVLAVAVPGAAFAQRDYPSRPIEIIVPFSPGGSTGLTARAVGTALEKHWDNPVRVVNKPGGNTVPAVQEVMQANPDGYTVLADSPASASMLEVVVPTLPFEVLERSFLGMIAQTPMIFVVPSNSPFETLEQAVDALKEDPSSFSWTSLGGAGAQDYTFRQLFKSVGVDVANTRPVASKGGSEAVTMTAGGNVMLGAGSWSAIAPLESAGNLRVLAVAAPERHPGLPDAPTTAESGFPGVEILFWFAISGPAGLPDEVVSEWSEALEAVTQDPELLATLRNIGMVPYFHAAGEMRDMVTSEKAVVEDLWAVK</sequence>
<protein>
    <submittedName>
        <fullName evidence="3">Uncharacterized protein UPF0065</fullName>
    </submittedName>
</protein>
<gene>
    <name evidence="3" type="ORF">N177_3010</name>
</gene>
<dbReference type="STRING" id="631454.N177_3010"/>
<dbReference type="Pfam" id="PF03401">
    <property type="entry name" value="TctC"/>
    <property type="match status" value="1"/>
</dbReference>
<reference evidence="3 4" key="1">
    <citation type="journal article" date="2014" name="Genome Announc.">
        <title>Draft Genome Sequence of Lutibaculum baratangense Strain AMV1T, Isolated from a Mud Volcano in Andamans, India.</title>
        <authorList>
            <person name="Singh A."/>
            <person name="Sreenivas A."/>
            <person name="Sathyanarayana Reddy G."/>
            <person name="Pinnaka A.K."/>
            <person name="Shivaji S."/>
        </authorList>
    </citation>
    <scope>NUCLEOTIDE SEQUENCE [LARGE SCALE GENOMIC DNA]</scope>
    <source>
        <strain evidence="3 4">AMV1</strain>
    </source>
</reference>
<dbReference type="Gene3D" id="3.40.190.150">
    <property type="entry name" value="Bordetella uptake gene, domain 1"/>
    <property type="match status" value="1"/>
</dbReference>
<feature type="chain" id="PRO_5004725787" evidence="2">
    <location>
        <begin position="24"/>
        <end position="321"/>
    </location>
</feature>
<dbReference type="Gene3D" id="3.40.190.10">
    <property type="entry name" value="Periplasmic binding protein-like II"/>
    <property type="match status" value="1"/>
</dbReference>
<dbReference type="InterPro" id="IPR042100">
    <property type="entry name" value="Bug_dom1"/>
</dbReference>
<evidence type="ECO:0000256" key="2">
    <source>
        <dbReference type="SAM" id="SignalP"/>
    </source>
</evidence>
<comment type="caution">
    <text evidence="3">The sequence shown here is derived from an EMBL/GenBank/DDBJ whole genome shotgun (WGS) entry which is preliminary data.</text>
</comment>
<dbReference type="EMBL" id="AWXZ01000038">
    <property type="protein sequence ID" value="ESR23780.1"/>
    <property type="molecule type" value="Genomic_DNA"/>
</dbReference>